<dbReference type="OrthoDB" id="413313at2759"/>
<dbReference type="PANTHER" id="PTHR10974:SF1">
    <property type="entry name" value="FI08016P-RELATED"/>
    <property type="match status" value="1"/>
</dbReference>
<dbReference type="GO" id="GO:0005615">
    <property type="term" value="C:extracellular space"/>
    <property type="evidence" value="ECO:0007669"/>
    <property type="project" value="TreeGrafter"/>
</dbReference>
<keyword evidence="3" id="KW-1185">Reference proteome</keyword>
<keyword evidence="1" id="KW-0472">Membrane</keyword>
<dbReference type="EMBL" id="MPUH01000516">
    <property type="protein sequence ID" value="OMJ78542.1"/>
    <property type="molecule type" value="Genomic_DNA"/>
</dbReference>
<evidence type="ECO:0000256" key="1">
    <source>
        <dbReference type="SAM" id="Phobius"/>
    </source>
</evidence>
<dbReference type="InterPro" id="IPR017850">
    <property type="entry name" value="Alkaline_phosphatase_core_sf"/>
</dbReference>
<reference evidence="2 3" key="1">
    <citation type="submission" date="2016-11" db="EMBL/GenBank/DDBJ databases">
        <title>The macronuclear genome of Stentor coeruleus: a giant cell with tiny introns.</title>
        <authorList>
            <person name="Slabodnick M."/>
            <person name="Ruby J.G."/>
            <person name="Reiff S.B."/>
            <person name="Swart E.C."/>
            <person name="Gosai S."/>
            <person name="Prabakaran S."/>
            <person name="Witkowska E."/>
            <person name="Larue G.E."/>
            <person name="Fisher S."/>
            <person name="Freeman R.M."/>
            <person name="Gunawardena J."/>
            <person name="Chu W."/>
            <person name="Stover N.A."/>
            <person name="Gregory B.D."/>
            <person name="Nowacki M."/>
            <person name="Derisi J."/>
            <person name="Roy S.W."/>
            <person name="Marshall W.F."/>
            <person name="Sood P."/>
        </authorList>
    </citation>
    <scope>NUCLEOTIDE SEQUENCE [LARGE SCALE GENOMIC DNA]</scope>
    <source>
        <strain evidence="2">WM001</strain>
    </source>
</reference>
<gene>
    <name evidence="2" type="ORF">SteCoe_21603</name>
</gene>
<accession>A0A1R2BP23</accession>
<evidence type="ECO:0000313" key="2">
    <source>
        <dbReference type="EMBL" id="OMJ78542.1"/>
    </source>
</evidence>
<dbReference type="PANTHER" id="PTHR10974">
    <property type="entry name" value="FI08016P-RELATED"/>
    <property type="match status" value="1"/>
</dbReference>
<comment type="caution">
    <text evidence="2">The sequence shown here is derived from an EMBL/GenBank/DDBJ whole genome shotgun (WGS) entry which is preliminary data.</text>
</comment>
<keyword evidence="1" id="KW-1133">Transmembrane helix</keyword>
<organism evidence="2 3">
    <name type="scientific">Stentor coeruleus</name>
    <dbReference type="NCBI Taxonomy" id="5963"/>
    <lineage>
        <taxon>Eukaryota</taxon>
        <taxon>Sar</taxon>
        <taxon>Alveolata</taxon>
        <taxon>Ciliophora</taxon>
        <taxon>Postciliodesmatophora</taxon>
        <taxon>Heterotrichea</taxon>
        <taxon>Heterotrichida</taxon>
        <taxon>Stentoridae</taxon>
        <taxon>Stentor</taxon>
    </lineage>
</organism>
<feature type="transmembrane region" description="Helical" evidence="1">
    <location>
        <begin position="7"/>
        <end position="24"/>
    </location>
</feature>
<evidence type="ECO:0000313" key="3">
    <source>
        <dbReference type="Proteomes" id="UP000187209"/>
    </source>
</evidence>
<dbReference type="AlphaFoldDB" id="A0A1R2BP23"/>
<keyword evidence="1" id="KW-0812">Transmembrane</keyword>
<dbReference type="Proteomes" id="UP000187209">
    <property type="component" value="Unassembled WGS sequence"/>
</dbReference>
<dbReference type="Pfam" id="PF02995">
    <property type="entry name" value="DUF229"/>
    <property type="match status" value="1"/>
</dbReference>
<protein>
    <submittedName>
        <fullName evidence="2">Uncharacterized protein</fullName>
    </submittedName>
</protein>
<name>A0A1R2BP23_9CILI</name>
<dbReference type="SUPFAM" id="SSF53649">
    <property type="entry name" value="Alkaline phosphatase-like"/>
    <property type="match status" value="1"/>
</dbReference>
<dbReference type="InterPro" id="IPR004245">
    <property type="entry name" value="DUF229"/>
</dbReference>
<proteinExistence type="predicted"/>
<sequence>MLRKEVKVISLLIILYFCFSFFILDYTQSSSPSQSEKNSQVFLTIEEKNQIIIENLKQNKSLESTSTEDHQEQETTLTQEPTTNIVSNSKTNIISNSTTNIVLNPTSDYSSPSQCRIPDHDFTQEEIKKYFKYNQYGSCPGKGLELNTIKDNVVISTCHNGNIPKTFIDDGSPQILGGTMSTIKYQSGSIRDLGNGEYIFIDCDKNEKYAYVINRFKDSISLKAQSKRKELSQNNSTRPLSVLLLIIDSVSKGSAERNFPRTMDLLNKNLLSFPLNNKFSVYNFEKAGALELSTRPNIIPIIFGQSSDYHDNYLKGIKLNNYKQNQKFTEIQEYALWNYYSKLGYVTMFSFETVMDYLAQSTGRFITADYVLANFWRASKKIFGFSEFREAQRCFGTENALFYGLNYTAQFFKNYKNHNRFAYVHTMAAHENTGNVQTIDHDLPQFLEYILELHNNKEEDLLIYLMSDHGRGQKDLYFSLKGYFDHRQVINYIILNKELEKSLNSQENLSHNQKHLLGRYDINLSLKSLAHHPYGGLSEKEKLDIKNKYIVRDAIDLFNQKIKPDRTCEDIGFTSDMCLCRDYDDINFDNSEEKIITSKIIELSLNYILSNRHDTIKCAKPIFNEIVSGSKFYLKFKSNGWDTNYRLDFSVQGDNIVYVSANFATKKRVEKLKIAGVNKMPFTYFNVYETEVYLEIEEVIIRNTCEKILCVCIDNKV</sequence>